<dbReference type="GO" id="GO:0043937">
    <property type="term" value="P:regulation of sporulation"/>
    <property type="evidence" value="ECO:0007669"/>
    <property type="project" value="InterPro"/>
</dbReference>
<dbReference type="EMBL" id="LR031358">
    <property type="protein sequence ID" value="VDB97572.1"/>
    <property type="molecule type" value="Genomic_DNA"/>
</dbReference>
<keyword evidence="2 4" id="KW-0238">DNA-binding</keyword>
<dbReference type="SUPFAM" id="SSF55608">
    <property type="entry name" value="Homing endonucleases"/>
    <property type="match status" value="1"/>
</dbReference>
<dbReference type="HAMAP" id="MF_01420">
    <property type="entry name" value="HTH_type_WhiA"/>
    <property type="match status" value="1"/>
</dbReference>
<dbReference type="Pfam" id="PF02650">
    <property type="entry name" value="HTH_WhiA"/>
    <property type="match status" value="1"/>
</dbReference>
<evidence type="ECO:0000259" key="5">
    <source>
        <dbReference type="Pfam" id="PF02650"/>
    </source>
</evidence>
<dbReference type="SMR" id="A0A483B9E7"/>
<evidence type="ECO:0000256" key="3">
    <source>
        <dbReference type="ARBA" id="ARBA00023306"/>
    </source>
</evidence>
<feature type="domain" description="WhiA LAGLIDADG-like" evidence="7">
    <location>
        <begin position="126"/>
        <end position="220"/>
    </location>
</feature>
<dbReference type="InterPro" id="IPR003802">
    <property type="entry name" value="Sporulation_regulator_WhiA"/>
</dbReference>
<dbReference type="AlphaFoldDB" id="A0A483B9E7"/>
<name>A0A483B9E7_OENOE</name>
<protein>
    <recommendedName>
        <fullName evidence="4">Probable cell division protein WhiA</fullName>
    </recommendedName>
</protein>
<dbReference type="Proteomes" id="UP001281024">
    <property type="component" value="Unassembled WGS sequence"/>
</dbReference>
<dbReference type="GO" id="GO:0003677">
    <property type="term" value="F:DNA binding"/>
    <property type="evidence" value="ECO:0007669"/>
    <property type="project" value="UniProtKB-UniRule"/>
</dbReference>
<dbReference type="PANTHER" id="PTHR37307:SF1">
    <property type="entry name" value="CELL DIVISION PROTEIN WHIA-RELATED"/>
    <property type="match status" value="1"/>
</dbReference>
<evidence type="ECO:0000256" key="1">
    <source>
        <dbReference type="ARBA" id="ARBA00022618"/>
    </source>
</evidence>
<evidence type="ECO:0000313" key="11">
    <source>
        <dbReference type="Proteomes" id="UP000181728"/>
    </source>
</evidence>
<dbReference type="EMBL" id="WERV01000005">
    <property type="protein sequence ID" value="MDV7715508.1"/>
    <property type="molecule type" value="Genomic_DNA"/>
</dbReference>
<dbReference type="Proteomes" id="UP000294726">
    <property type="component" value="Chromosome"/>
</dbReference>
<evidence type="ECO:0000256" key="4">
    <source>
        <dbReference type="HAMAP-Rule" id="MF_01420"/>
    </source>
</evidence>
<feature type="domain" description="Sporulation regulator WhiA C-terminal" evidence="5">
    <location>
        <begin position="223"/>
        <end position="306"/>
    </location>
</feature>
<gene>
    <name evidence="4 8" type="primary">whiA</name>
    <name evidence="9" type="ORF">ATX59_02695</name>
    <name evidence="8" type="ORF">GA838_07105</name>
    <name evidence="10" type="ORF">OENI_0538</name>
</gene>
<dbReference type="InterPro" id="IPR039518">
    <property type="entry name" value="WhiA_LAGLIDADG_dom"/>
</dbReference>
<dbReference type="InterPro" id="IPR023054">
    <property type="entry name" value="Sporulation_regulator_WhiA_C"/>
</dbReference>
<dbReference type="Gene3D" id="3.10.28.10">
    <property type="entry name" value="Homing endonucleases"/>
    <property type="match status" value="1"/>
</dbReference>
<sequence>MTFTQQVKKELSILPINVKTSKSELSAIFRLNGIYHLGTAVGNTLEVQTQNPASARRTYQLLSQTYEADIQTNIERGGSAKIFGLHRYGVITMKQADQILADIQLDPFSSDRRVPEVFLNSQAKQQAFLRAAFLSTGSVNAPNSKNYHLEISAADEDLIEQIFSIMNNRNFNLGAKIADRRNKLIVYLKTGERISDFLSIIQATSSMLHFEDARIMSDMRNSANRLANADNANVTRMAEAAERQYEAMDFLRQQNRLDNLPEKLKIVADLRLKNPEASLSDLAGMIEGQELTKSGINHRMRKLMQIVKELNHKKV</sequence>
<dbReference type="RefSeq" id="WP_002817245.1">
    <property type="nucleotide sequence ID" value="NZ_CP014324.1"/>
</dbReference>
<evidence type="ECO:0000256" key="2">
    <source>
        <dbReference type="ARBA" id="ARBA00023125"/>
    </source>
</evidence>
<proteinExistence type="inferred from homology"/>
<dbReference type="InterPro" id="IPR018478">
    <property type="entry name" value="Sporu_reg_WhiA_N_dom"/>
</dbReference>
<evidence type="ECO:0000313" key="9">
    <source>
        <dbReference type="EMBL" id="OIM21773.1"/>
    </source>
</evidence>
<feature type="domain" description="Sporulation transcription regulator WhiA N-terminal" evidence="6">
    <location>
        <begin position="19"/>
        <end position="105"/>
    </location>
</feature>
<evidence type="ECO:0000313" key="8">
    <source>
        <dbReference type="EMBL" id="MDV7715508.1"/>
    </source>
</evidence>
<keyword evidence="3 4" id="KW-0131">Cell cycle</keyword>
<keyword evidence="1 4" id="KW-0132">Cell division</keyword>
<dbReference type="Pfam" id="PF14527">
    <property type="entry name" value="LAGLIDADG_WhiA"/>
    <property type="match status" value="1"/>
</dbReference>
<accession>A0A483B9E7</accession>
<evidence type="ECO:0000313" key="12">
    <source>
        <dbReference type="Proteomes" id="UP000294726"/>
    </source>
</evidence>
<evidence type="ECO:0000259" key="7">
    <source>
        <dbReference type="Pfam" id="PF14527"/>
    </source>
</evidence>
<reference evidence="8" key="3">
    <citation type="submission" date="2019-10" db="EMBL/GenBank/DDBJ databases">
        <title>Malate fermentation in French cider.</title>
        <authorList>
            <person name="Cousin F.J."/>
            <person name="Medina Fernandez S."/>
            <person name="Misery B."/>
            <person name="Laplace J.-M."/>
            <person name="Cretenet M."/>
        </authorList>
    </citation>
    <scope>NUCLEOTIDE SEQUENCE</scope>
    <source>
        <strain evidence="8">UCMA15129</strain>
    </source>
</reference>
<dbReference type="Proteomes" id="UP000181728">
    <property type="component" value="Unassembled WGS sequence"/>
</dbReference>
<dbReference type="EMBL" id="MLOK01000026">
    <property type="protein sequence ID" value="OIM21773.1"/>
    <property type="molecule type" value="Genomic_DNA"/>
</dbReference>
<dbReference type="PANTHER" id="PTHR37307">
    <property type="entry name" value="CELL DIVISION PROTEIN WHIA-RELATED"/>
    <property type="match status" value="1"/>
</dbReference>
<dbReference type="GO" id="GO:0051301">
    <property type="term" value="P:cell division"/>
    <property type="evidence" value="ECO:0007669"/>
    <property type="project" value="UniProtKB-UniRule"/>
</dbReference>
<dbReference type="OMA" id="CDAEAAW"/>
<dbReference type="NCBIfam" id="TIGR00647">
    <property type="entry name" value="DNA_bind_WhiA"/>
    <property type="match status" value="1"/>
</dbReference>
<dbReference type="GeneID" id="75065391"/>
<reference evidence="10 12" key="2">
    <citation type="submission" date="2018-08" db="EMBL/GenBank/DDBJ databases">
        <authorList>
            <person name="Lorentzen P. G. S. M."/>
        </authorList>
    </citation>
    <scope>NUCLEOTIDE SEQUENCE [LARGE SCALE GENOMIC DNA]</scope>
    <source>
        <strain evidence="10 12">CRBO_1381</strain>
    </source>
</reference>
<evidence type="ECO:0000313" key="10">
    <source>
        <dbReference type="EMBL" id="VDB97572.1"/>
    </source>
</evidence>
<evidence type="ECO:0000259" key="6">
    <source>
        <dbReference type="Pfam" id="PF10298"/>
    </source>
</evidence>
<dbReference type="InterPro" id="IPR027434">
    <property type="entry name" value="Homing_endonucl"/>
</dbReference>
<reference evidence="9 11" key="1">
    <citation type="journal article" date="2016" name="BMC Genomics">
        <title>Consensus pan-genome assembly of the specialised wine bacterium Oenococcus oeni.</title>
        <authorList>
            <person name="Sternes P.R."/>
            <person name="Borneman A.R."/>
        </authorList>
    </citation>
    <scope>NUCLEOTIDE SEQUENCE [LARGE SCALE GENOMIC DNA]</scope>
    <source>
        <strain evidence="9 11">AWRIB661</strain>
    </source>
</reference>
<comment type="function">
    <text evidence="4">Involved in cell division and chromosome segregation.</text>
</comment>
<comment type="similarity">
    <text evidence="4">Belongs to the WhiA family.</text>
</comment>
<organism evidence="9 11">
    <name type="scientific">Oenococcus oeni</name>
    <name type="common">Leuconostoc oenos</name>
    <dbReference type="NCBI Taxonomy" id="1247"/>
    <lineage>
        <taxon>Bacteria</taxon>
        <taxon>Bacillati</taxon>
        <taxon>Bacillota</taxon>
        <taxon>Bacilli</taxon>
        <taxon>Lactobacillales</taxon>
        <taxon>Lactobacillaceae</taxon>
        <taxon>Oenococcus</taxon>
    </lineage>
</organism>
<dbReference type="Pfam" id="PF10298">
    <property type="entry name" value="WhiA_N"/>
    <property type="match status" value="1"/>
</dbReference>